<keyword evidence="3" id="KW-1185">Reference proteome</keyword>
<keyword evidence="1" id="KW-1133">Transmembrane helix</keyword>
<comment type="caution">
    <text evidence="2">The sequence shown here is derived from an EMBL/GenBank/DDBJ whole genome shotgun (WGS) entry which is preliminary data.</text>
</comment>
<evidence type="ECO:0000256" key="1">
    <source>
        <dbReference type="SAM" id="Phobius"/>
    </source>
</evidence>
<feature type="transmembrane region" description="Helical" evidence="1">
    <location>
        <begin position="12"/>
        <end position="45"/>
    </location>
</feature>
<keyword evidence="1" id="KW-0812">Transmembrane</keyword>
<evidence type="ECO:0000313" key="2">
    <source>
        <dbReference type="EMBL" id="GMH21345.1"/>
    </source>
</evidence>
<accession>A0AAD3XYV8</accession>
<reference evidence="2" key="1">
    <citation type="submission" date="2023-05" db="EMBL/GenBank/DDBJ databases">
        <title>Nepenthes gracilis genome sequencing.</title>
        <authorList>
            <person name="Fukushima K."/>
        </authorList>
    </citation>
    <scope>NUCLEOTIDE SEQUENCE</scope>
    <source>
        <strain evidence="2">SING2019-196</strain>
    </source>
</reference>
<sequence>MLISCGMSRQVLVEVVTGCCTSVATGCCFQLVCCCLATIVLWVVVSAYRLRHFACQWVLDDAGLFLQQAEELATAWRLLCKMEQNPTGWHVAGSCDG</sequence>
<keyword evidence="1" id="KW-0472">Membrane</keyword>
<protein>
    <submittedName>
        <fullName evidence="2">Uncharacterized protein</fullName>
    </submittedName>
</protein>
<organism evidence="2 3">
    <name type="scientific">Nepenthes gracilis</name>
    <name type="common">Slender pitcher plant</name>
    <dbReference type="NCBI Taxonomy" id="150966"/>
    <lineage>
        <taxon>Eukaryota</taxon>
        <taxon>Viridiplantae</taxon>
        <taxon>Streptophyta</taxon>
        <taxon>Embryophyta</taxon>
        <taxon>Tracheophyta</taxon>
        <taxon>Spermatophyta</taxon>
        <taxon>Magnoliopsida</taxon>
        <taxon>eudicotyledons</taxon>
        <taxon>Gunneridae</taxon>
        <taxon>Pentapetalae</taxon>
        <taxon>Caryophyllales</taxon>
        <taxon>Nepenthaceae</taxon>
        <taxon>Nepenthes</taxon>
    </lineage>
</organism>
<dbReference type="EMBL" id="BSYO01000023">
    <property type="protein sequence ID" value="GMH21345.1"/>
    <property type="molecule type" value="Genomic_DNA"/>
</dbReference>
<dbReference type="AlphaFoldDB" id="A0AAD3XYV8"/>
<dbReference type="Proteomes" id="UP001279734">
    <property type="component" value="Unassembled WGS sequence"/>
</dbReference>
<gene>
    <name evidence="2" type="ORF">Nepgr_023187</name>
</gene>
<name>A0AAD3XYV8_NEPGR</name>
<evidence type="ECO:0000313" key="3">
    <source>
        <dbReference type="Proteomes" id="UP001279734"/>
    </source>
</evidence>
<proteinExistence type="predicted"/>